<dbReference type="OrthoDB" id="244158at2759"/>
<evidence type="ECO:0000256" key="3">
    <source>
        <dbReference type="ARBA" id="ARBA00009466"/>
    </source>
</evidence>
<reference evidence="10" key="2">
    <citation type="submission" date="2014-06" db="EMBL/GenBank/DDBJ databases">
        <authorList>
            <person name="Aslett M."/>
        </authorList>
    </citation>
    <scope>NUCLEOTIDE SEQUENCE</scope>
</reference>
<dbReference type="Pfam" id="PF25795">
    <property type="entry name" value="TPR_XPO7"/>
    <property type="match status" value="1"/>
</dbReference>
<evidence type="ECO:0000259" key="8">
    <source>
        <dbReference type="Pfam" id="PF03810"/>
    </source>
</evidence>
<organism evidence="10">
    <name type="scientific">Echinococcus granulosus</name>
    <name type="common">Hydatid tapeworm</name>
    <dbReference type="NCBI Taxonomy" id="6210"/>
    <lineage>
        <taxon>Eukaryota</taxon>
        <taxon>Metazoa</taxon>
        <taxon>Spiralia</taxon>
        <taxon>Lophotrochozoa</taxon>
        <taxon>Platyhelminthes</taxon>
        <taxon>Cestoda</taxon>
        <taxon>Eucestoda</taxon>
        <taxon>Cyclophyllidea</taxon>
        <taxon>Taeniidae</taxon>
        <taxon>Echinococcus</taxon>
        <taxon>Echinococcus granulosus group</taxon>
    </lineage>
</organism>
<dbReference type="SUPFAM" id="SSF48371">
    <property type="entry name" value="ARM repeat"/>
    <property type="match status" value="1"/>
</dbReference>
<evidence type="ECO:0000256" key="7">
    <source>
        <dbReference type="ARBA" id="ARBA00023242"/>
    </source>
</evidence>
<evidence type="ECO:0000256" key="2">
    <source>
        <dbReference type="ARBA" id="ARBA00004496"/>
    </source>
</evidence>
<feature type="domain" description="Importin N-terminal" evidence="8">
    <location>
        <begin position="27"/>
        <end position="92"/>
    </location>
</feature>
<dbReference type="PANTHER" id="PTHR12596">
    <property type="entry name" value="EXPORTIN 4,7-RELATED"/>
    <property type="match status" value="1"/>
</dbReference>
<dbReference type="InterPro" id="IPR016024">
    <property type="entry name" value="ARM-type_fold"/>
</dbReference>
<evidence type="ECO:0000313" key="11">
    <source>
        <dbReference type="Proteomes" id="UP000492820"/>
    </source>
</evidence>
<comment type="subcellular location">
    <subcellularLocation>
        <location evidence="2">Cytoplasm</location>
    </subcellularLocation>
    <subcellularLocation>
        <location evidence="1">Nucleus</location>
    </subcellularLocation>
</comment>
<evidence type="ECO:0000313" key="12">
    <source>
        <dbReference type="WBParaSite" id="EgrG_000939900"/>
    </source>
</evidence>
<dbReference type="InterPro" id="IPR001494">
    <property type="entry name" value="Importin-beta_N"/>
</dbReference>
<dbReference type="GO" id="GO:0005049">
    <property type="term" value="F:nuclear export signal receptor activity"/>
    <property type="evidence" value="ECO:0007669"/>
    <property type="project" value="InterPro"/>
</dbReference>
<evidence type="ECO:0000313" key="10">
    <source>
        <dbReference type="EMBL" id="CDS16703.1"/>
    </source>
</evidence>
<dbReference type="InterPro" id="IPR057947">
    <property type="entry name" value="TPR_XPO7/RBP17"/>
</dbReference>
<dbReference type="GO" id="GO:0031267">
    <property type="term" value="F:small GTPase binding"/>
    <property type="evidence" value="ECO:0007669"/>
    <property type="project" value="InterPro"/>
</dbReference>
<dbReference type="Proteomes" id="UP000492820">
    <property type="component" value="Unassembled WGS sequence"/>
</dbReference>
<dbReference type="InterPro" id="IPR011989">
    <property type="entry name" value="ARM-like"/>
</dbReference>
<keyword evidence="6" id="KW-0653">Protein transport</keyword>
<keyword evidence="7" id="KW-0539">Nucleus</keyword>
<protein>
    <submittedName>
        <fullName evidence="10 12">Exportin 7</fullName>
    </submittedName>
</protein>
<dbReference type="Pfam" id="PF03810">
    <property type="entry name" value="IBN_N"/>
    <property type="match status" value="1"/>
</dbReference>
<sequence length="1304" mass="145280">MIDALTSIEWACKELYTTSDPAVRMQAEKTCTGICERPDCIATCKSLLERGDSCYSQFIAASTLTKYICNRDTVVHVNLRLQLRNFALNYLATRPGLESIVQQALIALICRLTKIGWFDSAENGPEYPFRDIFESVKSFIQSGQISAILVGVKLLSSLVTEICQSTETDLSRATFFVRKLLVSFRDLVLFPIFQLGLDLLRQTDVNLKSLTVNDQDQLQVIQHTLALVLACLNYDFVGTAIGCAGDNGSGSPFTSDDMASVQLPAAWRPIFLDTNNVDLFFRLFAGLPQSPASPNLRTLPLSCLVQITSIRRTLFTNDERQNFLNPLMVGCLEVLRRRDSLLCDPTVYHEFCRLLSRMKITFQVGELMQVSVYPEFIKLVTDLTTHSLYNFSDDSEFNNSNSLHYLLALWQRLVASIPYVRTSQPYLIDTYAPQVTRAYIESRLAGVPRYVESGSKVKPLRVIKKAAANGAGADKAGDQYSPDLVVGAGDGASCPLDDTMTLTQQLDQFSIIGRCDYANTCELIVRLFDQSFGHLQSTLQQLVSVDPAAFVTSTLAAASEQAQAIRLEDNRLAWLVYMIGALINGRSTSSTGGLVDSDQLDGELIARVLRLLQFGDACVRLLLQLLSQDSQSTSNDVASMFIHISSGTIIRLELAIITFLERFRRIYVGENISRASKMYRALSDLVGISDEQTILQIFIGKILLNLRYWSDQEVVLEPTLKLFGELASSFTAMRKLLQLDDVKFMLANHTSANFRFLSSTSNLALSRYRPEFYAYLSRLMLVTLSGTGADDNRPFLDFLSPLTQVANTLISNLLLSENCSISPDEARSSIIGLARDLAGVAFSLNTMASFQHFLDWFYPSLFSLFGRALELWPFDPLVTCPVLKLLAEIVHNRNDRLKFDGTIPMGYLLLAEMTKILINFSTQLIPFCSQITEENLYSHKVKPLTRYLNALRITLSGKYANFAIFGLVGDGSFEKTVKLSADVLLCVTEDELRGFIKLSKAYFALLECLTQNHMVLISSLDASVIRRFFNAIVIGVDSLDASVAWSACACLDYILTHIYNVTNPHSSSQSNSTNDVTTNHISTNDNEMLNGQKSEYPLFVPTPPTSLPTSEIAQAARQRLTARMAGTVPSRGCCSALAIWSDREVAANANLQQNFIRRTGTAFGGISEFTLTSRQLIVTFLSSFMNEECKNQWSISRPLLALILLNQDYYTNLQRLVLNAVSPHQRPELEGIFGKLMENVDNNLYAKNRDKFTQNISAFRHALMEFMKTVSVKLMGNQEATAANYETSETFSLRSILLSSAASL</sequence>
<dbReference type="WBParaSite" id="EgrG_000939900">
    <property type="protein sequence ID" value="EgrG_000939900"/>
    <property type="gene ID" value="EgrG_000939900"/>
</dbReference>
<evidence type="ECO:0000256" key="1">
    <source>
        <dbReference type="ARBA" id="ARBA00004123"/>
    </source>
</evidence>
<feature type="domain" description="Exportin-7/Ran-binding protein 17 TPR repeats" evidence="9">
    <location>
        <begin position="490"/>
        <end position="763"/>
    </location>
</feature>
<dbReference type="GO" id="GO:0005737">
    <property type="term" value="C:cytoplasm"/>
    <property type="evidence" value="ECO:0007669"/>
    <property type="project" value="UniProtKB-SubCell"/>
</dbReference>
<proteinExistence type="inferred from homology"/>
<dbReference type="PANTHER" id="PTHR12596:SF2">
    <property type="entry name" value="EXPORTIN-7 ISOFORM X1"/>
    <property type="match status" value="1"/>
</dbReference>
<reference evidence="10 11" key="1">
    <citation type="journal article" date="2013" name="Nature">
        <title>The genomes of four tapeworm species reveal adaptations to parasitism.</title>
        <authorList>
            <person name="Tsai I.J."/>
            <person name="Zarowiecki M."/>
            <person name="Holroyd N."/>
            <person name="Garciarrubio A."/>
            <person name="Sanchez-Flores A."/>
            <person name="Brooks K.L."/>
            <person name="Tracey A."/>
            <person name="Bobes R.J."/>
            <person name="Fragoso G."/>
            <person name="Sciutto E."/>
            <person name="Aslett M."/>
            <person name="Beasley H."/>
            <person name="Bennett H.M."/>
            <person name="Cai J."/>
            <person name="Camicia F."/>
            <person name="Clark R."/>
            <person name="Cucher M."/>
            <person name="De Silva N."/>
            <person name="Day T.A."/>
            <person name="Deplazes P."/>
            <person name="Estrada K."/>
            <person name="Fernandez C."/>
            <person name="Holland P.W."/>
            <person name="Hou J."/>
            <person name="Hu S."/>
            <person name="Huckvale T."/>
            <person name="Hung S.S."/>
            <person name="Kamenetzky L."/>
            <person name="Keane J.A."/>
            <person name="Kiss F."/>
            <person name="Koziol U."/>
            <person name="Lambert O."/>
            <person name="Liu K."/>
            <person name="Luo X."/>
            <person name="Luo Y."/>
            <person name="Macchiaroli N."/>
            <person name="Nichol S."/>
            <person name="Paps J."/>
            <person name="Parkinson J."/>
            <person name="Pouchkina-Stantcheva N."/>
            <person name="Riddiford N."/>
            <person name="Rosenzvit M."/>
            <person name="Salinas G."/>
            <person name="Wasmuth J.D."/>
            <person name="Zamanian M."/>
            <person name="Zheng Y."/>
            <person name="Cai X."/>
            <person name="Soberon X."/>
            <person name="Olson P.D."/>
            <person name="Laclette J.P."/>
            <person name="Brehm K."/>
            <person name="Berriman M."/>
            <person name="Garciarrubio A."/>
            <person name="Bobes R.J."/>
            <person name="Fragoso G."/>
            <person name="Sanchez-Flores A."/>
            <person name="Estrada K."/>
            <person name="Cevallos M.A."/>
            <person name="Morett E."/>
            <person name="Gonzalez V."/>
            <person name="Portillo T."/>
            <person name="Ochoa-Leyva A."/>
            <person name="Jose M.V."/>
            <person name="Sciutto E."/>
            <person name="Landa A."/>
            <person name="Jimenez L."/>
            <person name="Valdes V."/>
            <person name="Carrero J.C."/>
            <person name="Larralde C."/>
            <person name="Morales-Montor J."/>
            <person name="Limon-Lason J."/>
            <person name="Soberon X."/>
            <person name="Laclette J.P."/>
        </authorList>
    </citation>
    <scope>NUCLEOTIDE SEQUENCE [LARGE SCALE GENOMIC DNA]</scope>
</reference>
<gene>
    <name evidence="10" type="ORF">EgrG_000939900</name>
</gene>
<dbReference type="InterPro" id="IPR044189">
    <property type="entry name" value="XPO4/7-like"/>
</dbReference>
<accession>A0A068W9K1</accession>
<dbReference type="EMBL" id="LK028577">
    <property type="protein sequence ID" value="CDS16703.1"/>
    <property type="molecule type" value="Genomic_DNA"/>
</dbReference>
<dbReference type="GO" id="GO:0006611">
    <property type="term" value="P:protein export from nucleus"/>
    <property type="evidence" value="ECO:0007669"/>
    <property type="project" value="TreeGrafter"/>
</dbReference>
<evidence type="ECO:0000256" key="5">
    <source>
        <dbReference type="ARBA" id="ARBA00022490"/>
    </source>
</evidence>
<comment type="similarity">
    <text evidence="3">Belongs to the exportin family.</text>
</comment>
<reference evidence="12" key="3">
    <citation type="submission" date="2020-10" db="UniProtKB">
        <authorList>
            <consortium name="WormBaseParasite"/>
        </authorList>
    </citation>
    <scope>IDENTIFICATION</scope>
</reference>
<evidence type="ECO:0000256" key="4">
    <source>
        <dbReference type="ARBA" id="ARBA00022448"/>
    </source>
</evidence>
<dbReference type="Gene3D" id="1.25.10.10">
    <property type="entry name" value="Leucine-rich Repeat Variant"/>
    <property type="match status" value="1"/>
</dbReference>
<keyword evidence="4" id="KW-0813">Transport</keyword>
<dbReference type="GO" id="GO:0005643">
    <property type="term" value="C:nuclear pore"/>
    <property type="evidence" value="ECO:0007669"/>
    <property type="project" value="TreeGrafter"/>
</dbReference>
<name>A0A068W9K1_ECHGR</name>
<evidence type="ECO:0000259" key="9">
    <source>
        <dbReference type="Pfam" id="PF25795"/>
    </source>
</evidence>
<keyword evidence="5" id="KW-0963">Cytoplasm</keyword>
<evidence type="ECO:0000256" key="6">
    <source>
        <dbReference type="ARBA" id="ARBA00022927"/>
    </source>
</evidence>